<evidence type="ECO:0000313" key="5">
    <source>
        <dbReference type="EMBL" id="KAF6142383.1"/>
    </source>
</evidence>
<dbReference type="PANTHER" id="PTHR45959:SF73">
    <property type="entry name" value="TRANSCRIPTION FACTOR BHLH25"/>
    <property type="match status" value="1"/>
</dbReference>
<proteinExistence type="predicted"/>
<evidence type="ECO:0000256" key="3">
    <source>
        <dbReference type="SAM" id="Coils"/>
    </source>
</evidence>
<dbReference type="EMBL" id="JACGCM010002260">
    <property type="protein sequence ID" value="KAF6142383.1"/>
    <property type="molecule type" value="Genomic_DNA"/>
</dbReference>
<dbReference type="PROSITE" id="PS50888">
    <property type="entry name" value="BHLH"/>
    <property type="match status" value="1"/>
</dbReference>
<dbReference type="PANTHER" id="PTHR45959">
    <property type="entry name" value="BHLH TRANSCRIPTION FACTOR"/>
    <property type="match status" value="1"/>
</dbReference>
<dbReference type="OrthoDB" id="690068at2759"/>
<dbReference type="SUPFAM" id="SSF47459">
    <property type="entry name" value="HLH, helix-loop-helix DNA-binding domain"/>
    <property type="match status" value="1"/>
</dbReference>
<accession>A0A7J7LIB2</accession>
<evidence type="ECO:0000256" key="2">
    <source>
        <dbReference type="ARBA" id="ARBA00023163"/>
    </source>
</evidence>
<reference evidence="5 6" key="1">
    <citation type="journal article" date="2020" name="IScience">
        <title>Genome Sequencing of the Endangered Kingdonia uniflora (Circaeasteraceae, Ranunculales) Reveals Potential Mechanisms of Evolutionary Specialization.</title>
        <authorList>
            <person name="Sun Y."/>
            <person name="Deng T."/>
            <person name="Zhang A."/>
            <person name="Moore M.J."/>
            <person name="Landis J.B."/>
            <person name="Lin N."/>
            <person name="Zhang H."/>
            <person name="Zhang X."/>
            <person name="Huang J."/>
            <person name="Zhang X."/>
            <person name="Sun H."/>
            <person name="Wang H."/>
        </authorList>
    </citation>
    <scope>NUCLEOTIDE SEQUENCE [LARGE SCALE GENOMIC DNA]</scope>
    <source>
        <strain evidence="5">TB1705</strain>
        <tissue evidence="5">Leaf</tissue>
    </source>
</reference>
<dbReference type="SMART" id="SM00353">
    <property type="entry name" value="HLH"/>
    <property type="match status" value="1"/>
</dbReference>
<dbReference type="GO" id="GO:0046983">
    <property type="term" value="F:protein dimerization activity"/>
    <property type="evidence" value="ECO:0007669"/>
    <property type="project" value="InterPro"/>
</dbReference>
<gene>
    <name evidence="5" type="ORF">GIB67_033810</name>
</gene>
<dbReference type="InterPro" id="IPR052610">
    <property type="entry name" value="bHLH_transcription_regulator"/>
</dbReference>
<keyword evidence="6" id="KW-1185">Reference proteome</keyword>
<comment type="caution">
    <text evidence="5">The sequence shown here is derived from an EMBL/GenBank/DDBJ whole genome shotgun (WGS) entry which is preliminary data.</text>
</comment>
<evidence type="ECO:0000259" key="4">
    <source>
        <dbReference type="PROSITE" id="PS50888"/>
    </source>
</evidence>
<sequence length="251" mass="28162">MKDQTFTLQCEMNYFDVATSYEVAAAHGHDFQNIFRSSPMEHSDLISQLKTDSWSSCNTKHILIPEGSSSQNTLSFDDLSLPGNREKIYEDVMKSQGIHKNQNHSSNRVIAAAKLPSLAKDHVIAERKRRKKFSQRLIALSAMIPGLKKMDKATVLGDAIKYLKELQERVNSLEAQSAMKTTEIHCENNKGASTKILDEIEKLHPIVVNSSVIPFGMSAVNITIVAQIHEKFCIAVKDLVKNLWSLFSQSM</sequence>
<feature type="domain" description="BHLH" evidence="4">
    <location>
        <begin position="117"/>
        <end position="166"/>
    </location>
</feature>
<dbReference type="InterPro" id="IPR036638">
    <property type="entry name" value="HLH_DNA-bd_sf"/>
</dbReference>
<organism evidence="5 6">
    <name type="scientific">Kingdonia uniflora</name>
    <dbReference type="NCBI Taxonomy" id="39325"/>
    <lineage>
        <taxon>Eukaryota</taxon>
        <taxon>Viridiplantae</taxon>
        <taxon>Streptophyta</taxon>
        <taxon>Embryophyta</taxon>
        <taxon>Tracheophyta</taxon>
        <taxon>Spermatophyta</taxon>
        <taxon>Magnoliopsida</taxon>
        <taxon>Ranunculales</taxon>
        <taxon>Circaeasteraceae</taxon>
        <taxon>Kingdonia</taxon>
    </lineage>
</organism>
<keyword evidence="3" id="KW-0175">Coiled coil</keyword>
<keyword evidence="1" id="KW-0805">Transcription regulation</keyword>
<evidence type="ECO:0000313" key="6">
    <source>
        <dbReference type="Proteomes" id="UP000541444"/>
    </source>
</evidence>
<dbReference type="AlphaFoldDB" id="A0A7J7LIB2"/>
<evidence type="ECO:0000256" key="1">
    <source>
        <dbReference type="ARBA" id="ARBA00023015"/>
    </source>
</evidence>
<name>A0A7J7LIB2_9MAGN</name>
<keyword evidence="2" id="KW-0804">Transcription</keyword>
<dbReference type="Proteomes" id="UP000541444">
    <property type="component" value="Unassembled WGS sequence"/>
</dbReference>
<dbReference type="Gene3D" id="4.10.280.10">
    <property type="entry name" value="Helix-loop-helix DNA-binding domain"/>
    <property type="match status" value="1"/>
</dbReference>
<feature type="coiled-coil region" evidence="3">
    <location>
        <begin position="156"/>
        <end position="183"/>
    </location>
</feature>
<protein>
    <recommendedName>
        <fullName evidence="4">BHLH domain-containing protein</fullName>
    </recommendedName>
</protein>
<dbReference type="Pfam" id="PF00010">
    <property type="entry name" value="HLH"/>
    <property type="match status" value="1"/>
</dbReference>
<dbReference type="InterPro" id="IPR011598">
    <property type="entry name" value="bHLH_dom"/>
</dbReference>